<comment type="caution">
    <text evidence="1">The sequence shown here is derived from an EMBL/GenBank/DDBJ whole genome shotgun (WGS) entry which is preliminary data.</text>
</comment>
<sequence length="137" mass="15179">MMKVLSYSLLTKTSEESHKKNIIHESPGSRTTPIVDETVLLGDSSDHLIGNTLPTLRNMQSVFRRKDQSMPAPVLDQKTNVATTAVFSGARSREQQRVKGLVKNPEALRGQTATNVFCRSAHTSEHFCALCVITRLN</sequence>
<dbReference type="Proteomes" id="UP001207294">
    <property type="component" value="Unassembled WGS sequence"/>
</dbReference>
<dbReference type="RefSeq" id="WP_162883213.1">
    <property type="nucleotide sequence ID" value="NZ_JAFGZD010000002.1"/>
</dbReference>
<gene>
    <name evidence="1" type="ORF">OH718_05685</name>
</gene>
<evidence type="ECO:0000313" key="1">
    <source>
        <dbReference type="EMBL" id="MCV4376083.1"/>
    </source>
</evidence>
<evidence type="ECO:0000313" key="2">
    <source>
        <dbReference type="Proteomes" id="UP001207294"/>
    </source>
</evidence>
<proteinExistence type="predicted"/>
<accession>A0ABT3BTA5</accession>
<reference evidence="1 2" key="1">
    <citation type="submission" date="2022-10" db="EMBL/GenBank/DDBJ databases">
        <title>Characterization of Pseudomonas capsici strains from pepper and tomato in Georgia.</title>
        <authorList>
            <person name="Zhao M."/>
            <person name="Dutta B."/>
        </authorList>
    </citation>
    <scope>NUCLEOTIDE SEQUENCE [LARGE SCALE GENOMIC DNA]</scope>
    <source>
        <strain evidence="1 2">Pc20-5</strain>
    </source>
</reference>
<organism evidence="1 2">
    <name type="scientific">Pseudomonas capsici</name>
    <dbReference type="NCBI Taxonomy" id="2810614"/>
    <lineage>
        <taxon>Bacteria</taxon>
        <taxon>Pseudomonadati</taxon>
        <taxon>Pseudomonadota</taxon>
        <taxon>Gammaproteobacteria</taxon>
        <taxon>Pseudomonadales</taxon>
        <taxon>Pseudomonadaceae</taxon>
        <taxon>Pseudomonas</taxon>
    </lineage>
</organism>
<name>A0ABT3BTA5_9PSED</name>
<dbReference type="EMBL" id="JAOXML010000003">
    <property type="protein sequence ID" value="MCV4376083.1"/>
    <property type="molecule type" value="Genomic_DNA"/>
</dbReference>
<protein>
    <submittedName>
        <fullName evidence="1">Uncharacterized protein</fullName>
    </submittedName>
</protein>
<dbReference type="GeneID" id="93560106"/>
<keyword evidence="2" id="KW-1185">Reference proteome</keyword>